<evidence type="ECO:0000256" key="1">
    <source>
        <dbReference type="SAM" id="MobiDB-lite"/>
    </source>
</evidence>
<feature type="compositionally biased region" description="Polar residues" evidence="1">
    <location>
        <begin position="11"/>
        <end position="28"/>
    </location>
</feature>
<evidence type="ECO:0000313" key="2">
    <source>
        <dbReference type="EMBL" id="KAK9083257.1"/>
    </source>
</evidence>
<dbReference type="Proteomes" id="UP001419268">
    <property type="component" value="Unassembled WGS sequence"/>
</dbReference>
<proteinExistence type="predicted"/>
<evidence type="ECO:0000313" key="3">
    <source>
        <dbReference type="Proteomes" id="UP001419268"/>
    </source>
</evidence>
<protein>
    <submittedName>
        <fullName evidence="2">Uncharacterized protein</fullName>
    </submittedName>
</protein>
<accession>A0AAP0E1V6</accession>
<keyword evidence="3" id="KW-1185">Reference proteome</keyword>
<organism evidence="2 3">
    <name type="scientific">Stephania cephalantha</name>
    <dbReference type="NCBI Taxonomy" id="152367"/>
    <lineage>
        <taxon>Eukaryota</taxon>
        <taxon>Viridiplantae</taxon>
        <taxon>Streptophyta</taxon>
        <taxon>Embryophyta</taxon>
        <taxon>Tracheophyta</taxon>
        <taxon>Spermatophyta</taxon>
        <taxon>Magnoliopsida</taxon>
        <taxon>Ranunculales</taxon>
        <taxon>Menispermaceae</taxon>
        <taxon>Menispermoideae</taxon>
        <taxon>Cissampelideae</taxon>
        <taxon>Stephania</taxon>
    </lineage>
</organism>
<gene>
    <name evidence="2" type="ORF">Scep_029728</name>
</gene>
<name>A0AAP0E1V6_9MAGN</name>
<feature type="region of interest" description="Disordered" evidence="1">
    <location>
        <begin position="1"/>
        <end position="28"/>
    </location>
</feature>
<dbReference type="AlphaFoldDB" id="A0AAP0E1V6"/>
<reference evidence="2 3" key="1">
    <citation type="submission" date="2024-01" db="EMBL/GenBank/DDBJ databases">
        <title>Genome assemblies of Stephania.</title>
        <authorList>
            <person name="Yang L."/>
        </authorList>
    </citation>
    <scope>NUCLEOTIDE SEQUENCE [LARGE SCALE GENOMIC DNA]</scope>
    <source>
        <strain evidence="2">JXDWG</strain>
        <tissue evidence="2">Leaf</tissue>
    </source>
</reference>
<sequence>MKSHHQCPIQIATTTTPQSQLVSTSTSEITGLDNQLSKSTGVSTYAEMGQCETSECLMKFPNEDSNNSKEILGPYEEVEFDLLFPDDALSDSL</sequence>
<comment type="caution">
    <text evidence="2">The sequence shown here is derived from an EMBL/GenBank/DDBJ whole genome shotgun (WGS) entry which is preliminary data.</text>
</comment>
<dbReference type="EMBL" id="JBBNAG010000013">
    <property type="protein sequence ID" value="KAK9083257.1"/>
    <property type="molecule type" value="Genomic_DNA"/>
</dbReference>